<organism evidence="1 2">
    <name type="scientific">Datura stramonium</name>
    <name type="common">Jimsonweed</name>
    <name type="synonym">Common thornapple</name>
    <dbReference type="NCBI Taxonomy" id="4076"/>
    <lineage>
        <taxon>Eukaryota</taxon>
        <taxon>Viridiplantae</taxon>
        <taxon>Streptophyta</taxon>
        <taxon>Embryophyta</taxon>
        <taxon>Tracheophyta</taxon>
        <taxon>Spermatophyta</taxon>
        <taxon>Magnoliopsida</taxon>
        <taxon>eudicotyledons</taxon>
        <taxon>Gunneridae</taxon>
        <taxon>Pentapetalae</taxon>
        <taxon>asterids</taxon>
        <taxon>lamiids</taxon>
        <taxon>Solanales</taxon>
        <taxon>Solanaceae</taxon>
        <taxon>Solanoideae</taxon>
        <taxon>Datureae</taxon>
        <taxon>Datura</taxon>
    </lineage>
</organism>
<evidence type="ECO:0000313" key="2">
    <source>
        <dbReference type="Proteomes" id="UP000823775"/>
    </source>
</evidence>
<sequence length="98" mass="11330">MKKTIDSKIVKYIKRLKKATLSIPFIDVVKEMLDFTKNLKELITKKRTIEDELQMSDKSIKKTVGILDDILVLVIKFTSPVDFVVLDYAVDFEIPIIL</sequence>
<gene>
    <name evidence="1" type="ORF">HAX54_033275</name>
</gene>
<feature type="non-terminal residue" evidence="1">
    <location>
        <position position="98"/>
    </location>
</feature>
<comment type="caution">
    <text evidence="1">The sequence shown here is derived from an EMBL/GenBank/DDBJ whole genome shotgun (WGS) entry which is preliminary data.</text>
</comment>
<keyword evidence="2" id="KW-1185">Reference proteome</keyword>
<dbReference type="Proteomes" id="UP000823775">
    <property type="component" value="Unassembled WGS sequence"/>
</dbReference>
<name>A0ABS8VDH0_DATST</name>
<accession>A0ABS8VDH0</accession>
<dbReference type="EMBL" id="JACEIK010004257">
    <property type="protein sequence ID" value="MCD9644826.1"/>
    <property type="molecule type" value="Genomic_DNA"/>
</dbReference>
<protein>
    <submittedName>
        <fullName evidence="1">Uncharacterized protein</fullName>
    </submittedName>
</protein>
<proteinExistence type="predicted"/>
<reference evidence="1 2" key="1">
    <citation type="journal article" date="2021" name="BMC Genomics">
        <title>Datura genome reveals duplications of psychoactive alkaloid biosynthetic genes and high mutation rate following tissue culture.</title>
        <authorList>
            <person name="Rajewski A."/>
            <person name="Carter-House D."/>
            <person name="Stajich J."/>
            <person name="Litt A."/>
        </authorList>
    </citation>
    <scope>NUCLEOTIDE SEQUENCE [LARGE SCALE GENOMIC DNA]</scope>
    <source>
        <strain evidence="1">AR-01</strain>
    </source>
</reference>
<dbReference type="PANTHER" id="PTHR33067:SF9">
    <property type="entry name" value="RNA-DIRECTED DNA POLYMERASE"/>
    <property type="match status" value="1"/>
</dbReference>
<dbReference type="PANTHER" id="PTHR33067">
    <property type="entry name" value="RNA-DIRECTED DNA POLYMERASE-RELATED"/>
    <property type="match status" value="1"/>
</dbReference>
<evidence type="ECO:0000313" key="1">
    <source>
        <dbReference type="EMBL" id="MCD9644826.1"/>
    </source>
</evidence>